<dbReference type="InterPro" id="IPR000182">
    <property type="entry name" value="GNAT_dom"/>
</dbReference>
<dbReference type="Proteomes" id="UP001242313">
    <property type="component" value="Unassembled WGS sequence"/>
</dbReference>
<name>A0ABU0FX22_9BACI</name>
<dbReference type="EC" id="2.3.1.1" evidence="2"/>
<protein>
    <submittedName>
        <fullName evidence="2">Amino-acid N-acetyltransferase</fullName>
        <ecNumber evidence="2">2.3.1.1</ecNumber>
    </submittedName>
</protein>
<dbReference type="EMBL" id="JAUSUN010000010">
    <property type="protein sequence ID" value="MDQ0413889.1"/>
    <property type="molecule type" value="Genomic_DNA"/>
</dbReference>
<evidence type="ECO:0000259" key="1">
    <source>
        <dbReference type="PROSITE" id="PS51186"/>
    </source>
</evidence>
<evidence type="ECO:0000313" key="3">
    <source>
        <dbReference type="Proteomes" id="UP001242313"/>
    </source>
</evidence>
<accession>A0ABU0FX22</accession>
<sequence length="145" mass="16336">MTWKIRNANKEDLAKLERFLTEAGVSSEGLGDYIENFSLIEDQQGELVACLGVETVDKAGLLRSFVVSPQAIKPDLMFLFKRAILTAKSQRLEELYLVTNKRSAIPLFDSLGFEIVNEVPDSLHERNHLNQVLTVDNSTIMKIIL</sequence>
<dbReference type="InterPro" id="IPR016181">
    <property type="entry name" value="Acyl_CoA_acyltransferase"/>
</dbReference>
<proteinExistence type="predicted"/>
<dbReference type="SUPFAM" id="SSF55729">
    <property type="entry name" value="Acyl-CoA N-acyltransferases (Nat)"/>
    <property type="match status" value="1"/>
</dbReference>
<keyword evidence="2" id="KW-0012">Acyltransferase</keyword>
<dbReference type="RefSeq" id="WP_052806991.1">
    <property type="nucleotide sequence ID" value="NZ_JAUSUN010000010.1"/>
</dbReference>
<dbReference type="PROSITE" id="PS51186">
    <property type="entry name" value="GNAT"/>
    <property type="match status" value="1"/>
</dbReference>
<reference evidence="2 3" key="1">
    <citation type="submission" date="2023-07" db="EMBL/GenBank/DDBJ databases">
        <title>Genomic Encyclopedia of Type Strains, Phase IV (KMG-IV): sequencing the most valuable type-strain genomes for metagenomic binning, comparative biology and taxonomic classification.</title>
        <authorList>
            <person name="Goeker M."/>
        </authorList>
    </citation>
    <scope>NUCLEOTIDE SEQUENCE [LARGE SCALE GENOMIC DNA]</scope>
    <source>
        <strain evidence="2 3">DSM 19598</strain>
    </source>
</reference>
<dbReference type="GO" id="GO:0016746">
    <property type="term" value="F:acyltransferase activity"/>
    <property type="evidence" value="ECO:0007669"/>
    <property type="project" value="UniProtKB-KW"/>
</dbReference>
<evidence type="ECO:0000313" key="2">
    <source>
        <dbReference type="EMBL" id="MDQ0413889.1"/>
    </source>
</evidence>
<gene>
    <name evidence="2" type="ORF">J2S25_002095</name>
</gene>
<dbReference type="Gene3D" id="3.40.630.30">
    <property type="match status" value="1"/>
</dbReference>
<comment type="caution">
    <text evidence="2">The sequence shown here is derived from an EMBL/GenBank/DDBJ whole genome shotgun (WGS) entry which is preliminary data.</text>
</comment>
<keyword evidence="3" id="KW-1185">Reference proteome</keyword>
<feature type="domain" description="N-acetyltransferase" evidence="1">
    <location>
        <begin position="3"/>
        <end position="136"/>
    </location>
</feature>
<organism evidence="2 3">
    <name type="scientific">Mesobacillus stamsii</name>
    <dbReference type="NCBI Taxonomy" id="225347"/>
    <lineage>
        <taxon>Bacteria</taxon>
        <taxon>Bacillati</taxon>
        <taxon>Bacillota</taxon>
        <taxon>Bacilli</taxon>
        <taxon>Bacillales</taxon>
        <taxon>Bacillaceae</taxon>
        <taxon>Mesobacillus</taxon>
    </lineage>
</organism>
<keyword evidence="2" id="KW-0808">Transferase</keyword>